<comment type="caution">
    <text evidence="1">The sequence shown here is derived from an EMBL/GenBank/DDBJ whole genome shotgun (WGS) entry which is preliminary data.</text>
</comment>
<dbReference type="InterPro" id="IPR013433">
    <property type="entry name" value="PHA_gran_rgn"/>
</dbReference>
<reference evidence="2" key="1">
    <citation type="journal article" date="2019" name="Int. J. Syst. Evol. Microbiol.">
        <title>The Global Catalogue of Microorganisms (GCM) 10K type strain sequencing project: providing services to taxonomists for standard genome sequencing and annotation.</title>
        <authorList>
            <consortium name="The Broad Institute Genomics Platform"/>
            <consortium name="The Broad Institute Genome Sequencing Center for Infectious Disease"/>
            <person name="Wu L."/>
            <person name="Ma J."/>
        </authorList>
    </citation>
    <scope>NUCLEOTIDE SEQUENCE [LARGE SCALE GENOMIC DNA]</scope>
    <source>
        <strain evidence="2">CGMCC 1.15439</strain>
    </source>
</reference>
<dbReference type="EMBL" id="BMJA01000003">
    <property type="protein sequence ID" value="GGA43414.1"/>
    <property type="molecule type" value="Genomic_DNA"/>
</dbReference>
<accession>A0ABQ1GH70</accession>
<dbReference type="RefSeq" id="WP_188796278.1">
    <property type="nucleotide sequence ID" value="NZ_BMJA01000003.1"/>
</dbReference>
<organism evidence="1 2">
    <name type="scientific">Dyella nitratireducens</name>
    <dbReference type="NCBI Taxonomy" id="1849580"/>
    <lineage>
        <taxon>Bacteria</taxon>
        <taxon>Pseudomonadati</taxon>
        <taxon>Pseudomonadota</taxon>
        <taxon>Gammaproteobacteria</taxon>
        <taxon>Lysobacterales</taxon>
        <taxon>Rhodanobacteraceae</taxon>
        <taxon>Dyella</taxon>
    </lineage>
</organism>
<evidence type="ECO:0000313" key="2">
    <source>
        <dbReference type="Proteomes" id="UP000620046"/>
    </source>
</evidence>
<name>A0ABQ1GH70_9GAMM</name>
<sequence length="92" mass="10419">MPSIDIRRPHRLSSTEAHAVIDHVAARMREKFQVATQWQSDSTLTFQRSGISGKIAIAADEVRVSAELGMLFSPLKGMIEQEIRRKLDEHFS</sequence>
<protein>
    <recommendedName>
        <fullName evidence="3">Polyhydroxyalkanoic acid synthase</fullName>
    </recommendedName>
</protein>
<dbReference type="Proteomes" id="UP000620046">
    <property type="component" value="Unassembled WGS sequence"/>
</dbReference>
<dbReference type="NCBIfam" id="TIGR02610">
    <property type="entry name" value="PHA_gran_rgn"/>
    <property type="match status" value="1"/>
</dbReference>
<gene>
    <name evidence="1" type="ORF">GCM10010981_35680</name>
</gene>
<keyword evidence="2" id="KW-1185">Reference proteome</keyword>
<evidence type="ECO:0000313" key="1">
    <source>
        <dbReference type="EMBL" id="GGA43414.1"/>
    </source>
</evidence>
<evidence type="ECO:0008006" key="3">
    <source>
        <dbReference type="Google" id="ProtNLM"/>
    </source>
</evidence>
<proteinExistence type="predicted"/>
<dbReference type="Pfam" id="PF09650">
    <property type="entry name" value="PHA_gran_rgn"/>
    <property type="match status" value="1"/>
</dbReference>